<feature type="chain" id="PRO_5032868178" evidence="1">
    <location>
        <begin position="21"/>
        <end position="228"/>
    </location>
</feature>
<reference evidence="3 4" key="1">
    <citation type="submission" date="2020-04" db="EMBL/GenBank/DDBJ databases">
        <title>Luteolibacter sp. G-1-1-1 isolated from soil.</title>
        <authorList>
            <person name="Dahal R.H."/>
        </authorList>
    </citation>
    <scope>NUCLEOTIDE SEQUENCE [LARGE SCALE GENOMIC DNA]</scope>
    <source>
        <strain evidence="3 4">G-1-1-1</strain>
    </source>
</reference>
<organism evidence="3 4">
    <name type="scientific">Luteolibacter luteus</name>
    <dbReference type="NCBI Taxonomy" id="2728835"/>
    <lineage>
        <taxon>Bacteria</taxon>
        <taxon>Pseudomonadati</taxon>
        <taxon>Verrucomicrobiota</taxon>
        <taxon>Verrucomicrobiia</taxon>
        <taxon>Verrucomicrobiales</taxon>
        <taxon>Verrucomicrobiaceae</taxon>
        <taxon>Luteolibacter</taxon>
    </lineage>
</organism>
<accession>A0A858RPQ9</accession>
<feature type="signal peptide" evidence="1">
    <location>
        <begin position="1"/>
        <end position="20"/>
    </location>
</feature>
<protein>
    <submittedName>
        <fullName evidence="3">PEP-CTERM sorting domain-containing protein</fullName>
    </submittedName>
</protein>
<dbReference type="NCBIfam" id="TIGR02595">
    <property type="entry name" value="PEP_CTERM"/>
    <property type="match status" value="1"/>
</dbReference>
<evidence type="ECO:0000313" key="4">
    <source>
        <dbReference type="Proteomes" id="UP000501812"/>
    </source>
</evidence>
<dbReference type="AlphaFoldDB" id="A0A858RPQ9"/>
<dbReference type="EMBL" id="CP051774">
    <property type="protein sequence ID" value="QJE99017.1"/>
    <property type="molecule type" value="Genomic_DNA"/>
</dbReference>
<dbReference type="Proteomes" id="UP000501812">
    <property type="component" value="Chromosome"/>
</dbReference>
<name>A0A858RPQ9_9BACT</name>
<feature type="domain" description="Ice-binding protein C-terminal" evidence="2">
    <location>
        <begin position="204"/>
        <end position="227"/>
    </location>
</feature>
<evidence type="ECO:0000256" key="1">
    <source>
        <dbReference type="SAM" id="SignalP"/>
    </source>
</evidence>
<proteinExistence type="predicted"/>
<keyword evidence="1" id="KW-0732">Signal</keyword>
<keyword evidence="4" id="KW-1185">Reference proteome</keyword>
<dbReference type="KEGG" id="luo:HHL09_25630"/>
<sequence length="228" mass="24316">MLRPLLATLGLAATALTADAAQIIFTITGTVVSSTVDGYATNDQITLTFIANDEVPTVFDDIGVLEWYEENVNEPEVFSSVTFSGASGTWTRPTNVNSSPESQISIFDNTNDDLVLAAFADITDDPDARNGLSIGSEPVKGIVFQSRVLNSPFSLLSEDPVNIGDYFASYLGEYQLTDPGSPSYIEMINGESITFNATDLVIAQVPEPSAPILALGAAGAGLLRRRRK</sequence>
<dbReference type="Pfam" id="PF07589">
    <property type="entry name" value="PEP-CTERM"/>
    <property type="match status" value="1"/>
</dbReference>
<evidence type="ECO:0000259" key="2">
    <source>
        <dbReference type="Pfam" id="PF07589"/>
    </source>
</evidence>
<dbReference type="RefSeq" id="WP_169457503.1">
    <property type="nucleotide sequence ID" value="NZ_CP051774.1"/>
</dbReference>
<gene>
    <name evidence="3" type="ORF">HHL09_25630</name>
</gene>
<evidence type="ECO:0000313" key="3">
    <source>
        <dbReference type="EMBL" id="QJE99017.1"/>
    </source>
</evidence>
<dbReference type="InterPro" id="IPR013424">
    <property type="entry name" value="Ice-binding_C"/>
</dbReference>